<dbReference type="PROSITE" id="PS50011">
    <property type="entry name" value="PROTEIN_KINASE_DOM"/>
    <property type="match status" value="1"/>
</dbReference>
<feature type="domain" description="Protein kinase" evidence="13">
    <location>
        <begin position="18"/>
        <end position="285"/>
    </location>
</feature>
<feature type="compositionally biased region" description="Polar residues" evidence="12">
    <location>
        <begin position="538"/>
        <end position="549"/>
    </location>
</feature>
<dbReference type="Proteomes" id="UP000809789">
    <property type="component" value="Unassembled WGS sequence"/>
</dbReference>
<evidence type="ECO:0000259" key="13">
    <source>
        <dbReference type="PROSITE" id="PS50011"/>
    </source>
</evidence>
<evidence type="ECO:0000256" key="5">
    <source>
        <dbReference type="ARBA" id="ARBA00022741"/>
    </source>
</evidence>
<dbReference type="InterPro" id="IPR008271">
    <property type="entry name" value="Ser/Thr_kinase_AS"/>
</dbReference>
<dbReference type="PANTHER" id="PTHR24348">
    <property type="entry name" value="SERINE/THREONINE-PROTEIN KINASE UNC-51-RELATED"/>
    <property type="match status" value="1"/>
</dbReference>
<evidence type="ECO:0000256" key="7">
    <source>
        <dbReference type="ARBA" id="ARBA00022840"/>
    </source>
</evidence>
<dbReference type="PANTHER" id="PTHR24348:SF22">
    <property type="entry name" value="NON-SPECIFIC SERINE_THREONINE PROTEIN KINASE"/>
    <property type="match status" value="1"/>
</dbReference>
<dbReference type="FunFam" id="1.10.510.10:FF:000693">
    <property type="entry name" value="Serine/threonine protein kinase, putative"/>
    <property type="match status" value="1"/>
</dbReference>
<dbReference type="SMART" id="SM00220">
    <property type="entry name" value="S_TKc"/>
    <property type="match status" value="1"/>
</dbReference>
<comment type="catalytic activity">
    <reaction evidence="11">
        <text>L-seryl-[protein] + ATP = O-phospho-L-seryl-[protein] + ADP + H(+)</text>
        <dbReference type="Rhea" id="RHEA:17989"/>
        <dbReference type="Rhea" id="RHEA-COMP:9863"/>
        <dbReference type="Rhea" id="RHEA-COMP:11604"/>
        <dbReference type="ChEBI" id="CHEBI:15378"/>
        <dbReference type="ChEBI" id="CHEBI:29999"/>
        <dbReference type="ChEBI" id="CHEBI:30616"/>
        <dbReference type="ChEBI" id="CHEBI:83421"/>
        <dbReference type="ChEBI" id="CHEBI:456216"/>
        <dbReference type="EC" id="2.7.11.1"/>
    </reaction>
</comment>
<dbReference type="GO" id="GO:0010506">
    <property type="term" value="P:regulation of autophagy"/>
    <property type="evidence" value="ECO:0007669"/>
    <property type="project" value="InterPro"/>
</dbReference>
<evidence type="ECO:0000313" key="14">
    <source>
        <dbReference type="EMBL" id="KAG8625711.1"/>
    </source>
</evidence>
<dbReference type="GO" id="GO:0000045">
    <property type="term" value="P:autophagosome assembly"/>
    <property type="evidence" value="ECO:0007669"/>
    <property type="project" value="TreeGrafter"/>
</dbReference>
<dbReference type="Gene3D" id="1.10.510.10">
    <property type="entry name" value="Transferase(Phosphotransferase) domain 1"/>
    <property type="match status" value="1"/>
</dbReference>
<reference evidence="14" key="1">
    <citation type="submission" date="2021-07" db="EMBL/GenBank/DDBJ databases">
        <title>Elsinoe batatas strain:CRI-CJ2 Genome sequencing and assembly.</title>
        <authorList>
            <person name="Huang L."/>
        </authorList>
    </citation>
    <scope>NUCLEOTIDE SEQUENCE</scope>
    <source>
        <strain evidence="14">CRI-CJ2</strain>
    </source>
</reference>
<evidence type="ECO:0000256" key="8">
    <source>
        <dbReference type="ARBA" id="ARBA00023006"/>
    </source>
</evidence>
<accession>A0A8K0PDH8</accession>
<evidence type="ECO:0000256" key="3">
    <source>
        <dbReference type="ARBA" id="ARBA00022527"/>
    </source>
</evidence>
<evidence type="ECO:0000256" key="2">
    <source>
        <dbReference type="ARBA" id="ARBA00012513"/>
    </source>
</evidence>
<feature type="compositionally biased region" description="Low complexity" evidence="12">
    <location>
        <begin position="551"/>
        <end position="570"/>
    </location>
</feature>
<dbReference type="GO" id="GO:0004674">
    <property type="term" value="F:protein serine/threonine kinase activity"/>
    <property type="evidence" value="ECO:0007669"/>
    <property type="project" value="UniProtKB-KW"/>
</dbReference>
<dbReference type="InterPro" id="IPR011009">
    <property type="entry name" value="Kinase-like_dom_sf"/>
</dbReference>
<dbReference type="AlphaFoldDB" id="A0A8K0PDH8"/>
<keyword evidence="6" id="KW-0418">Kinase</keyword>
<evidence type="ECO:0000256" key="6">
    <source>
        <dbReference type="ARBA" id="ARBA00022777"/>
    </source>
</evidence>
<gene>
    <name evidence="14" type="ORF">KVT40_006112</name>
</gene>
<evidence type="ECO:0000256" key="9">
    <source>
        <dbReference type="ARBA" id="ARBA00030237"/>
    </source>
</evidence>
<evidence type="ECO:0000256" key="1">
    <source>
        <dbReference type="ARBA" id="ARBA00004623"/>
    </source>
</evidence>
<dbReference type="SUPFAM" id="SSF56112">
    <property type="entry name" value="Protein kinase-like (PK-like)"/>
    <property type="match status" value="1"/>
</dbReference>
<evidence type="ECO:0000256" key="12">
    <source>
        <dbReference type="SAM" id="MobiDB-lite"/>
    </source>
</evidence>
<keyword evidence="5" id="KW-0547">Nucleotide-binding</keyword>
<dbReference type="EC" id="2.7.11.1" evidence="2"/>
<comment type="caution">
    <text evidence="14">The sequence shown here is derived from an EMBL/GenBank/DDBJ whole genome shotgun (WGS) entry which is preliminary data.</text>
</comment>
<evidence type="ECO:0000256" key="10">
    <source>
        <dbReference type="ARBA" id="ARBA00047899"/>
    </source>
</evidence>
<keyword evidence="7" id="KW-0067">ATP-binding</keyword>
<dbReference type="GO" id="GO:0005524">
    <property type="term" value="F:ATP binding"/>
    <property type="evidence" value="ECO:0007669"/>
    <property type="project" value="UniProtKB-KW"/>
</dbReference>
<dbReference type="GO" id="GO:0005829">
    <property type="term" value="C:cytosol"/>
    <property type="evidence" value="ECO:0007669"/>
    <property type="project" value="TreeGrafter"/>
</dbReference>
<feature type="compositionally biased region" description="Polar residues" evidence="12">
    <location>
        <begin position="605"/>
        <end position="632"/>
    </location>
</feature>
<dbReference type="GO" id="GO:0034045">
    <property type="term" value="C:phagophore assembly site membrane"/>
    <property type="evidence" value="ECO:0007669"/>
    <property type="project" value="UniProtKB-SubCell"/>
</dbReference>
<feature type="compositionally biased region" description="Polar residues" evidence="12">
    <location>
        <begin position="582"/>
        <end position="597"/>
    </location>
</feature>
<keyword evidence="15" id="KW-1185">Reference proteome</keyword>
<evidence type="ECO:0000313" key="15">
    <source>
        <dbReference type="Proteomes" id="UP000809789"/>
    </source>
</evidence>
<dbReference type="InterPro" id="IPR045269">
    <property type="entry name" value="Atg1-like"/>
</dbReference>
<feature type="compositionally biased region" description="Polar residues" evidence="12">
    <location>
        <begin position="472"/>
        <end position="496"/>
    </location>
</feature>
<dbReference type="Pfam" id="PF00069">
    <property type="entry name" value="Pkinase"/>
    <property type="match status" value="1"/>
</dbReference>
<evidence type="ECO:0000256" key="4">
    <source>
        <dbReference type="ARBA" id="ARBA00022679"/>
    </source>
</evidence>
<dbReference type="InterPro" id="IPR000719">
    <property type="entry name" value="Prot_kinase_dom"/>
</dbReference>
<keyword evidence="4" id="KW-0808">Transferase</keyword>
<comment type="subcellular location">
    <subcellularLocation>
        <location evidence="1">Preautophagosomal structure membrane</location>
        <topology evidence="1">Peripheral membrane protein</topology>
    </subcellularLocation>
</comment>
<name>A0A8K0PDH8_9PEZI</name>
<dbReference type="OrthoDB" id="4062651at2759"/>
<dbReference type="PROSITE" id="PS00108">
    <property type="entry name" value="PROTEIN_KINASE_ST"/>
    <property type="match status" value="1"/>
</dbReference>
<sequence>MDCMQDNFKKDVILGGRFKTIAPLNHGTFGMVFKGRDLNTGDTVALKCLTKKLPEGVQSPCPSAMAVDDRSEELEIHNRIGHHRNIVNLIASFETENHTYLVLEYCANGDLYEAIRAGKGPLETEHVRDFMLQLVTAVMCLHDNGIYHRDIKPENIFLSPDGSMKLGDFGLATTESWTNEYGVGSDRYMAPEQFDSTATGGYAPAAADIWAIGICLLNVLFGRNPFAMPTHHDPLFADYVRDRQSLFDVFPNMSQDTYNVLVHCLALDPTRRSLTALRDALRAVVSFTTDDESLDDFCSGNDNVVGATQGREPLRTPSVTSPQVDNGNSFPWAKALQTSPQKHHRQLSVIQDADELFPAPAKKSFEPDVASLASALDSGIGMSYKSSNISTAPIRVPFSTSLPTARAMASVYGKDHELFSKSWSDLWEEEEEEKQRSSLDLDDHHFNLASYKPEESYLTRSSTPAIDIKPSSRGSSTPRMGLSELSNANSRSQSPSLPRLGQFSFGQFAKSAPQKDTPLKRTGSSLMDKWAALGNLRRGNNNTTPQTPRHATGTNTPTKPTATPAPITNAKRSKTRDRSSSWRKNTAGTSPFSNERWNLSKDWRSPQQPNYTTEPLPSFTPSKSRNSGLFTQQRRKSPRRGQASSNDDIGDLEWNGGWLDLHS</sequence>
<feature type="region of interest" description="Disordered" evidence="12">
    <location>
        <begin position="459"/>
        <end position="501"/>
    </location>
</feature>
<keyword evidence="8" id="KW-0072">Autophagy</keyword>
<keyword evidence="3" id="KW-0723">Serine/threonine-protein kinase</keyword>
<evidence type="ECO:0000256" key="11">
    <source>
        <dbReference type="ARBA" id="ARBA00048679"/>
    </source>
</evidence>
<feature type="region of interest" description="Disordered" evidence="12">
    <location>
        <begin position="534"/>
        <end position="663"/>
    </location>
</feature>
<dbReference type="EMBL" id="JAESVG020000007">
    <property type="protein sequence ID" value="KAG8625711.1"/>
    <property type="molecule type" value="Genomic_DNA"/>
</dbReference>
<comment type="catalytic activity">
    <reaction evidence="10">
        <text>L-threonyl-[protein] + ATP = O-phospho-L-threonyl-[protein] + ADP + H(+)</text>
        <dbReference type="Rhea" id="RHEA:46608"/>
        <dbReference type="Rhea" id="RHEA-COMP:11060"/>
        <dbReference type="Rhea" id="RHEA-COMP:11605"/>
        <dbReference type="ChEBI" id="CHEBI:15378"/>
        <dbReference type="ChEBI" id="CHEBI:30013"/>
        <dbReference type="ChEBI" id="CHEBI:30616"/>
        <dbReference type="ChEBI" id="CHEBI:61977"/>
        <dbReference type="ChEBI" id="CHEBI:456216"/>
        <dbReference type="EC" id="2.7.11.1"/>
    </reaction>
</comment>
<protein>
    <recommendedName>
        <fullName evidence="2">non-specific serine/threonine protein kinase</fullName>
        <ecNumber evidence="2">2.7.11.1</ecNumber>
    </recommendedName>
    <alternativeName>
        <fullName evidence="9">Autophagy-related protein 1</fullName>
    </alternativeName>
</protein>
<organism evidence="14 15">
    <name type="scientific">Elsinoe batatas</name>
    <dbReference type="NCBI Taxonomy" id="2601811"/>
    <lineage>
        <taxon>Eukaryota</taxon>
        <taxon>Fungi</taxon>
        <taxon>Dikarya</taxon>
        <taxon>Ascomycota</taxon>
        <taxon>Pezizomycotina</taxon>
        <taxon>Dothideomycetes</taxon>
        <taxon>Dothideomycetidae</taxon>
        <taxon>Myriangiales</taxon>
        <taxon>Elsinoaceae</taxon>
        <taxon>Elsinoe</taxon>
    </lineage>
</organism>
<dbReference type="GO" id="GO:0005776">
    <property type="term" value="C:autophagosome"/>
    <property type="evidence" value="ECO:0007669"/>
    <property type="project" value="TreeGrafter"/>
</dbReference>
<proteinExistence type="predicted"/>